<dbReference type="GO" id="GO:0005634">
    <property type="term" value="C:nucleus"/>
    <property type="evidence" value="ECO:0007669"/>
    <property type="project" value="UniProtKB-SubCell"/>
</dbReference>
<keyword evidence="5" id="KW-0378">Hydrolase</keyword>
<dbReference type="InterPro" id="IPR049730">
    <property type="entry name" value="SNF2/RAD54-like_C"/>
</dbReference>
<dbReference type="CDD" id="cd18793">
    <property type="entry name" value="SF2_C_SNF"/>
    <property type="match status" value="1"/>
</dbReference>
<dbReference type="Gene3D" id="1.10.10.60">
    <property type="entry name" value="Homeodomain-like"/>
    <property type="match status" value="1"/>
</dbReference>
<dbReference type="InterPro" id="IPR041150">
    <property type="entry name" value="Cdh1_DBD"/>
</dbReference>
<evidence type="ECO:0000256" key="2">
    <source>
        <dbReference type="ARBA" id="ARBA00007025"/>
    </source>
</evidence>
<dbReference type="InterPro" id="IPR023780">
    <property type="entry name" value="Chromo_domain"/>
</dbReference>
<evidence type="ECO:0000256" key="5">
    <source>
        <dbReference type="ARBA" id="ARBA00022801"/>
    </source>
</evidence>
<accession>A0A0C2SRL7</accession>
<feature type="domain" description="Helicase C-terminal" evidence="12">
    <location>
        <begin position="687"/>
        <end position="843"/>
    </location>
</feature>
<feature type="compositionally biased region" description="Polar residues" evidence="9">
    <location>
        <begin position="1394"/>
        <end position="1427"/>
    </location>
</feature>
<dbReference type="Proteomes" id="UP000054549">
    <property type="component" value="Unassembled WGS sequence"/>
</dbReference>
<feature type="region of interest" description="Disordered" evidence="9">
    <location>
        <begin position="942"/>
        <end position="1006"/>
    </location>
</feature>
<sequence>MASHLTVNYDSDEEMQVDEYGKALDADADGEYVDEDASPPPSAVQHRIPTHSGHSSRQVDSDGEETGYEDRDDEENDNDDDDGTYADEEYGKKKRPKKKKTPRASSSTAVRPKAPTRNASASDSDSDYGSRSHKKKRARSSGEEVRMSSRGVKIPNYFDDVHDFEKFEDDEEPQNNYYADPNGQYQEEDEIEAVLGHTRDEGRENDSEDLWFENVRFHIKWKNFSHLHNTDETYEFLKRFKGLKRVDNYIKSYKLYKTRLQMPWLSREEVEALMLDKEREKEELENFRNVERIVAHREGVDGQIEYFCHWCGLNYEHCTWELAKDVEVIGQAQIEAYRQREADGKFPYKSVSNSRNGRPQFQKIIKDPEYIAATGGQLKDFQLTGLNWLAYLWSKGENGILADEMGLGKTVQTVAFLSYLFHEMYHYGPFLVIVPLSTINAWQCQFASWAPDINVITYIGTAAAREVIRKYEFGTSNKRLKMNVLLTTYELVLRDCKELGDIKWQVLAVDEAHRLKNSESQLYEALRSFSAASKLLITGTPLQNNVKELLSLMHFLMPEKFALTNEFDLNDADHEQKIKELHNQLESLMLRRLKRDVLTSLPTKSERILRVEMSALQTHFYKNILTKNFAGLVKSANGNNNISLLNIAVELKKAANHPYLFDGAEDRTDNAEETLKGLVMNSGKMVLLDKLLARLRHDGHRVLIFSQMVRMLDILSDYMTLRNYPHQRLDGMVSAEARKKSIAHFNAPGSPDFAFLLSTRAGGLGINLETADTVIIFDSDWNPQNDLQAMARAHRIGQKSHVSVYRFVSKDTMEEDILERAKKKMVLEYAIINQMDTSQAHLSSKASAKDTHKPENLTKDELHAVLKYGAQKMFDKDDSQQNKKLDEMDLDDILKTAEAHETMESTDGGASLGGEGFLAQFASVSDVKNDMSWEDIIPLEERQKIESEEDQRKAEELAAQDSRDRKRTVAQVSYEGMDVDQPAAGAAQKKPKASGPARKSASQKAMELKERDVRVLIRSLQRWGDIRQRYDVIAKESKLQDKNRQMLLNVADEIVDLCKEAVKENEDKKATIASTGGTLSNAQKSKAVLVTYRGVSSINAETVVTRYRDLRLLYNVLSEVDDPYKWSIPVENIRPTLNWSGRWGHHEDSMLLVGAFIYGFGNWEAMAKDPKLGLEGKFFLEEGKKGEESGSRPIPNAIHLVRRGDFLLNLLFEHEEKLRSFETSLRSRGQLKTSTSPPPTTAASTSSHVSAAKRRAESEAVASVADTSARKRKRRPTPTFTDSESEEDECPSMDEAATKEELRPVKRELKQLKLSGGDMPRDDKVAMLKESLAAIGRRIDDVLIEKHAAGEDAERWRRHLWTFVTLFWPKKVKASKLEEIHAKMVMKEAAPRAQTESNAIKKQRINSASKTNGATVSSVRTNGKSHR</sequence>
<dbReference type="Pfam" id="PF18196">
    <property type="entry name" value="Cdh1_DBD_1"/>
    <property type="match status" value="1"/>
</dbReference>
<dbReference type="GO" id="GO:0005524">
    <property type="term" value="F:ATP binding"/>
    <property type="evidence" value="ECO:0007669"/>
    <property type="project" value="UniProtKB-KW"/>
</dbReference>
<dbReference type="Pfam" id="PF00271">
    <property type="entry name" value="Helicase_C"/>
    <property type="match status" value="1"/>
</dbReference>
<dbReference type="Pfam" id="PF00176">
    <property type="entry name" value="SNF2-rel_dom"/>
    <property type="match status" value="1"/>
</dbReference>
<dbReference type="InterPro" id="IPR000953">
    <property type="entry name" value="Chromo/chromo_shadow_dom"/>
</dbReference>
<dbReference type="PROSITE" id="PS51192">
    <property type="entry name" value="HELICASE_ATP_BIND_1"/>
    <property type="match status" value="1"/>
</dbReference>
<dbReference type="InterPro" id="IPR056302">
    <property type="entry name" value="CHD1-2/Hrp3_HTH"/>
</dbReference>
<dbReference type="GO" id="GO:0000785">
    <property type="term" value="C:chromatin"/>
    <property type="evidence" value="ECO:0007669"/>
    <property type="project" value="TreeGrafter"/>
</dbReference>
<name>A0A0C2SRL7_AMAMK</name>
<feature type="compositionally biased region" description="Basic and acidic residues" evidence="9">
    <location>
        <begin position="942"/>
        <end position="964"/>
    </location>
</feature>
<dbReference type="GO" id="GO:0140658">
    <property type="term" value="F:ATP-dependent chromatin remodeler activity"/>
    <property type="evidence" value="ECO:0007669"/>
    <property type="project" value="TreeGrafter"/>
</dbReference>
<feature type="domain" description="Chromo" evidence="10">
    <location>
        <begin position="189"/>
        <end position="261"/>
    </location>
</feature>
<dbReference type="InterPro" id="IPR027417">
    <property type="entry name" value="P-loop_NTPase"/>
</dbReference>
<dbReference type="InParanoid" id="A0A0C2SRL7"/>
<evidence type="ECO:0000256" key="4">
    <source>
        <dbReference type="ARBA" id="ARBA00022741"/>
    </source>
</evidence>
<keyword evidence="7" id="KW-0238">DNA-binding</keyword>
<evidence type="ECO:0008006" key="15">
    <source>
        <dbReference type="Google" id="ProtNLM"/>
    </source>
</evidence>
<comment type="subcellular location">
    <subcellularLocation>
        <location evidence="1">Nucleus</location>
    </subcellularLocation>
</comment>
<reference evidence="13 14" key="1">
    <citation type="submission" date="2014-04" db="EMBL/GenBank/DDBJ databases">
        <title>Evolutionary Origins and Diversification of the Mycorrhizal Mutualists.</title>
        <authorList>
            <consortium name="DOE Joint Genome Institute"/>
            <consortium name="Mycorrhizal Genomics Consortium"/>
            <person name="Kohler A."/>
            <person name="Kuo A."/>
            <person name="Nagy L.G."/>
            <person name="Floudas D."/>
            <person name="Copeland A."/>
            <person name="Barry K.W."/>
            <person name="Cichocki N."/>
            <person name="Veneault-Fourrey C."/>
            <person name="LaButti K."/>
            <person name="Lindquist E.A."/>
            <person name="Lipzen A."/>
            <person name="Lundell T."/>
            <person name="Morin E."/>
            <person name="Murat C."/>
            <person name="Riley R."/>
            <person name="Ohm R."/>
            <person name="Sun H."/>
            <person name="Tunlid A."/>
            <person name="Henrissat B."/>
            <person name="Grigoriev I.V."/>
            <person name="Hibbett D.S."/>
            <person name="Martin F."/>
        </authorList>
    </citation>
    <scope>NUCLEOTIDE SEQUENCE [LARGE SCALE GENOMIC DNA]</scope>
    <source>
        <strain evidence="13 14">Koide BX008</strain>
    </source>
</reference>
<dbReference type="PROSITE" id="PS50013">
    <property type="entry name" value="CHROMO_2"/>
    <property type="match status" value="2"/>
</dbReference>
<dbReference type="InterPro" id="IPR025260">
    <property type="entry name" value="CHD1-like_C"/>
</dbReference>
<dbReference type="SMART" id="SM00298">
    <property type="entry name" value="CHROMO"/>
    <property type="match status" value="2"/>
</dbReference>
<dbReference type="GO" id="GO:0003677">
    <property type="term" value="F:DNA binding"/>
    <property type="evidence" value="ECO:0007669"/>
    <property type="project" value="UniProtKB-KW"/>
</dbReference>
<feature type="compositionally biased region" description="Acidic residues" evidence="9">
    <location>
        <begin position="1283"/>
        <end position="1292"/>
    </location>
</feature>
<feature type="region of interest" description="Disordered" evidence="9">
    <location>
        <begin position="1"/>
        <end position="148"/>
    </location>
</feature>
<dbReference type="InterPro" id="IPR000330">
    <property type="entry name" value="SNF2_N"/>
</dbReference>
<dbReference type="GO" id="GO:0016887">
    <property type="term" value="F:ATP hydrolysis activity"/>
    <property type="evidence" value="ECO:0007669"/>
    <property type="project" value="TreeGrafter"/>
</dbReference>
<feature type="domain" description="Chromo" evidence="10">
    <location>
        <begin position="288"/>
        <end position="349"/>
    </location>
</feature>
<feature type="compositionally biased region" description="Basic residues" evidence="9">
    <location>
        <begin position="92"/>
        <end position="102"/>
    </location>
</feature>
<dbReference type="GO" id="GO:0034728">
    <property type="term" value="P:nucleosome organization"/>
    <property type="evidence" value="ECO:0007669"/>
    <property type="project" value="TreeGrafter"/>
</dbReference>
<proteinExistence type="inferred from homology"/>
<evidence type="ECO:0000256" key="3">
    <source>
        <dbReference type="ARBA" id="ARBA00022737"/>
    </source>
</evidence>
<keyword evidence="14" id="KW-1185">Reference proteome</keyword>
<dbReference type="FunFam" id="3.40.50.300:FF:000130">
    <property type="entry name" value="Chromodomain-helicase-DNA-binding protein 2 isoform 1"/>
    <property type="match status" value="1"/>
</dbReference>
<evidence type="ECO:0000313" key="14">
    <source>
        <dbReference type="Proteomes" id="UP000054549"/>
    </source>
</evidence>
<evidence type="ECO:0000313" key="13">
    <source>
        <dbReference type="EMBL" id="KIL65960.1"/>
    </source>
</evidence>
<dbReference type="SMART" id="SM00490">
    <property type="entry name" value="HELICc"/>
    <property type="match status" value="1"/>
</dbReference>
<evidence type="ECO:0000259" key="10">
    <source>
        <dbReference type="PROSITE" id="PS50013"/>
    </source>
</evidence>
<evidence type="ECO:0000256" key="6">
    <source>
        <dbReference type="ARBA" id="ARBA00022840"/>
    </source>
</evidence>
<dbReference type="PROSITE" id="PS51194">
    <property type="entry name" value="HELICASE_CTER"/>
    <property type="match status" value="1"/>
</dbReference>
<evidence type="ECO:0000256" key="1">
    <source>
        <dbReference type="ARBA" id="ARBA00004123"/>
    </source>
</evidence>
<dbReference type="Pfam" id="PF13907">
    <property type="entry name" value="CHD1-like_C"/>
    <property type="match status" value="1"/>
</dbReference>
<dbReference type="OrthoDB" id="5857104at2759"/>
<gene>
    <name evidence="13" type="ORF">M378DRAFT_10534</name>
</gene>
<evidence type="ECO:0000259" key="12">
    <source>
        <dbReference type="PROSITE" id="PS51194"/>
    </source>
</evidence>
<dbReference type="InterPro" id="IPR001650">
    <property type="entry name" value="Helicase_C-like"/>
</dbReference>
<feature type="compositionally biased region" description="Low complexity" evidence="9">
    <location>
        <begin position="981"/>
        <end position="997"/>
    </location>
</feature>
<evidence type="ECO:0000256" key="9">
    <source>
        <dbReference type="SAM" id="MobiDB-lite"/>
    </source>
</evidence>
<dbReference type="SUPFAM" id="SSF52540">
    <property type="entry name" value="P-loop containing nucleoside triphosphate hydrolases"/>
    <property type="match status" value="2"/>
</dbReference>
<organism evidence="13 14">
    <name type="scientific">Amanita muscaria (strain Koide BX008)</name>
    <dbReference type="NCBI Taxonomy" id="946122"/>
    <lineage>
        <taxon>Eukaryota</taxon>
        <taxon>Fungi</taxon>
        <taxon>Dikarya</taxon>
        <taxon>Basidiomycota</taxon>
        <taxon>Agaricomycotina</taxon>
        <taxon>Agaricomycetes</taxon>
        <taxon>Agaricomycetidae</taxon>
        <taxon>Agaricales</taxon>
        <taxon>Pluteineae</taxon>
        <taxon>Amanitaceae</taxon>
        <taxon>Amanita</taxon>
    </lineage>
</organism>
<dbReference type="Pfam" id="PF00385">
    <property type="entry name" value="Chromo"/>
    <property type="match status" value="1"/>
</dbReference>
<keyword evidence="4" id="KW-0547">Nucleotide-binding</keyword>
<dbReference type="Gene3D" id="3.40.50.10810">
    <property type="entry name" value="Tandem AAA-ATPase domain"/>
    <property type="match status" value="1"/>
</dbReference>
<dbReference type="SMART" id="SM01176">
    <property type="entry name" value="DUF4208"/>
    <property type="match status" value="1"/>
</dbReference>
<feature type="region of interest" description="Disordered" evidence="9">
    <location>
        <begin position="1223"/>
        <end position="1303"/>
    </location>
</feature>
<dbReference type="Gene3D" id="2.40.50.40">
    <property type="match status" value="2"/>
</dbReference>
<dbReference type="FunCoup" id="A0A0C2SRL7">
    <property type="interactions" value="523"/>
</dbReference>
<dbReference type="CDD" id="cd18659">
    <property type="entry name" value="CD2_tandem"/>
    <property type="match status" value="1"/>
</dbReference>
<dbReference type="Gene3D" id="3.40.50.300">
    <property type="entry name" value="P-loop containing nucleotide triphosphate hydrolases"/>
    <property type="match status" value="1"/>
</dbReference>
<dbReference type="InterPro" id="IPR038718">
    <property type="entry name" value="SNF2-like_sf"/>
</dbReference>
<feature type="compositionally biased region" description="Acidic residues" evidence="9">
    <location>
        <begin position="26"/>
        <end position="37"/>
    </location>
</feature>
<dbReference type="PANTHER" id="PTHR45623:SF14">
    <property type="entry name" value="CHROMODOMAIN-HELICASE-DNA-BINDING PROTEIN 1"/>
    <property type="match status" value="1"/>
</dbReference>
<dbReference type="InterPro" id="IPR016197">
    <property type="entry name" value="Chromo-like_dom_sf"/>
</dbReference>
<keyword evidence="6" id="KW-0067">ATP-binding</keyword>
<feature type="region of interest" description="Disordered" evidence="9">
    <location>
        <begin position="1389"/>
        <end position="1427"/>
    </location>
</feature>
<dbReference type="HOGENOM" id="CLU_000315_29_2_1"/>
<dbReference type="PANTHER" id="PTHR45623">
    <property type="entry name" value="CHROMODOMAIN-HELICASE-DNA-BINDING PROTEIN 3-RELATED-RELATED"/>
    <property type="match status" value="1"/>
</dbReference>
<dbReference type="STRING" id="946122.A0A0C2SRL7"/>
<feature type="compositionally biased region" description="Polar residues" evidence="9">
    <location>
        <begin position="1223"/>
        <end position="1232"/>
    </location>
</feature>
<comment type="similarity">
    <text evidence="2">Belongs to the SNF2/RAD54 helicase family.</text>
</comment>
<dbReference type="SMART" id="SM00487">
    <property type="entry name" value="DEXDc"/>
    <property type="match status" value="1"/>
</dbReference>
<keyword evidence="8" id="KW-0539">Nucleus</keyword>
<keyword evidence="3" id="KW-0677">Repeat</keyword>
<dbReference type="InterPro" id="IPR014001">
    <property type="entry name" value="Helicase_ATP-bd"/>
</dbReference>
<dbReference type="SUPFAM" id="SSF54160">
    <property type="entry name" value="Chromo domain-like"/>
    <property type="match status" value="2"/>
</dbReference>
<feature type="domain" description="Helicase ATP-binding" evidence="11">
    <location>
        <begin position="390"/>
        <end position="559"/>
    </location>
</feature>
<dbReference type="GO" id="GO:0003682">
    <property type="term" value="F:chromatin binding"/>
    <property type="evidence" value="ECO:0007669"/>
    <property type="project" value="TreeGrafter"/>
</dbReference>
<dbReference type="GO" id="GO:0042393">
    <property type="term" value="F:histone binding"/>
    <property type="evidence" value="ECO:0007669"/>
    <property type="project" value="TreeGrafter"/>
</dbReference>
<protein>
    <recommendedName>
        <fullName evidence="15">Transcription regulator</fullName>
    </recommendedName>
</protein>
<evidence type="ECO:0000256" key="8">
    <source>
        <dbReference type="ARBA" id="ARBA00023242"/>
    </source>
</evidence>
<dbReference type="Gene3D" id="6.10.140.1440">
    <property type="match status" value="1"/>
</dbReference>
<dbReference type="Pfam" id="PF23588">
    <property type="entry name" value="HTH_CHD1_Hrp3"/>
    <property type="match status" value="1"/>
</dbReference>
<dbReference type="EMBL" id="KN818239">
    <property type="protein sequence ID" value="KIL65960.1"/>
    <property type="molecule type" value="Genomic_DNA"/>
</dbReference>
<evidence type="ECO:0000259" key="11">
    <source>
        <dbReference type="PROSITE" id="PS51192"/>
    </source>
</evidence>
<feature type="compositionally biased region" description="Acidic residues" evidence="9">
    <location>
        <begin position="61"/>
        <end position="88"/>
    </location>
</feature>
<evidence type="ECO:0000256" key="7">
    <source>
        <dbReference type="ARBA" id="ARBA00023125"/>
    </source>
</evidence>